<dbReference type="InterPro" id="IPR053224">
    <property type="entry name" value="Sensory_adhesion_molecule"/>
</dbReference>
<evidence type="ECO:0000259" key="2">
    <source>
        <dbReference type="Pfam" id="PF08450"/>
    </source>
</evidence>
<accession>A0A561BUR3</accession>
<comment type="caution">
    <text evidence="3">The sequence shown here is derived from an EMBL/GenBank/DDBJ whole genome shotgun (WGS) entry which is preliminary data.</text>
</comment>
<organism evidence="3 4">
    <name type="scientific">Kribbella amoyensis</name>
    <dbReference type="NCBI Taxonomy" id="996641"/>
    <lineage>
        <taxon>Bacteria</taxon>
        <taxon>Bacillati</taxon>
        <taxon>Actinomycetota</taxon>
        <taxon>Actinomycetes</taxon>
        <taxon>Propionibacteriales</taxon>
        <taxon>Kribbellaceae</taxon>
        <taxon>Kribbella</taxon>
    </lineage>
</organism>
<feature type="signal peptide" evidence="1">
    <location>
        <begin position="1"/>
        <end position="26"/>
    </location>
</feature>
<dbReference type="InterPro" id="IPR013658">
    <property type="entry name" value="SGL"/>
</dbReference>
<reference evidence="3 4" key="1">
    <citation type="submission" date="2019-06" db="EMBL/GenBank/DDBJ databases">
        <title>Sequencing the genomes of 1000 actinobacteria strains.</title>
        <authorList>
            <person name="Klenk H.-P."/>
        </authorList>
    </citation>
    <scope>NUCLEOTIDE SEQUENCE [LARGE SCALE GENOMIC DNA]</scope>
    <source>
        <strain evidence="3 4">DSM 24683</strain>
    </source>
</reference>
<dbReference type="Proteomes" id="UP000318380">
    <property type="component" value="Unassembled WGS sequence"/>
</dbReference>
<dbReference type="InterPro" id="IPR011042">
    <property type="entry name" value="6-blade_b-propeller_TolB-like"/>
</dbReference>
<evidence type="ECO:0000313" key="3">
    <source>
        <dbReference type="EMBL" id="TWD82654.1"/>
    </source>
</evidence>
<gene>
    <name evidence="3" type="ORF">FB561_3790</name>
</gene>
<dbReference type="OrthoDB" id="504981at2"/>
<dbReference type="PANTHER" id="PTHR31460">
    <property type="match status" value="1"/>
</dbReference>
<protein>
    <submittedName>
        <fullName evidence="3">Sugar lactone lactonase YvrE</fullName>
    </submittedName>
</protein>
<feature type="domain" description="SMP-30/Gluconolactonase/LRE-like region" evidence="2">
    <location>
        <begin position="48"/>
        <end position="276"/>
    </location>
</feature>
<dbReference type="Gene3D" id="2.120.10.30">
    <property type="entry name" value="TolB, C-terminal domain"/>
    <property type="match status" value="2"/>
</dbReference>
<dbReference type="EMBL" id="VIVK01000001">
    <property type="protein sequence ID" value="TWD82654.1"/>
    <property type="molecule type" value="Genomic_DNA"/>
</dbReference>
<dbReference type="AlphaFoldDB" id="A0A561BUR3"/>
<evidence type="ECO:0000313" key="4">
    <source>
        <dbReference type="Proteomes" id="UP000318380"/>
    </source>
</evidence>
<dbReference type="PANTHER" id="PTHR31460:SF3">
    <property type="entry name" value="MESOCENTIN"/>
    <property type="match status" value="1"/>
</dbReference>
<keyword evidence="4" id="KW-1185">Reference proteome</keyword>
<evidence type="ECO:0000256" key="1">
    <source>
        <dbReference type="SAM" id="SignalP"/>
    </source>
</evidence>
<name>A0A561BUR3_9ACTN</name>
<dbReference type="Pfam" id="PF08450">
    <property type="entry name" value="SGL"/>
    <property type="match status" value="1"/>
</dbReference>
<dbReference type="RefSeq" id="WP_145808396.1">
    <property type="nucleotide sequence ID" value="NZ_VIVK01000001.1"/>
</dbReference>
<proteinExistence type="predicted"/>
<keyword evidence="1" id="KW-0732">Signal</keyword>
<sequence length="322" mass="34208">MAVRSLTATLALSAVLFGVGAPFASAHSATYQLPGDPVVNGAGGSKYEGIGYDVRTQRFYVSETTGGEIHRGSLRSSAATEWLAGDGTDGRWTARGVTVDAKGRVYVAGGPNGIDHPGAPDLWVYDRSGRLLAALRTGVPNTFLNDLAIGPDGAAYVTNSNAPQIFRVAEQHGRWTIRTWADATATIPTATGFNLGGIVLSPDRRALVVAQGNVGKLWRFDLRTGRATLVDTGDTDLVNADGLVQQGRQLWVVRNFSRVLTTLRLAPDGTAATLVRATATDPDRVFTTAKLAQGRLLLVDSKFDEPVGLPPYEVVALTPPRR</sequence>
<feature type="chain" id="PRO_5021712860" evidence="1">
    <location>
        <begin position="27"/>
        <end position="322"/>
    </location>
</feature>
<dbReference type="SUPFAM" id="SSF63829">
    <property type="entry name" value="Calcium-dependent phosphotriesterase"/>
    <property type="match status" value="1"/>
</dbReference>